<keyword evidence="2" id="KW-1185">Reference proteome</keyword>
<dbReference type="Gene3D" id="3.10.20.30">
    <property type="match status" value="1"/>
</dbReference>
<dbReference type="SUPFAM" id="SSF54285">
    <property type="entry name" value="MoaD/ThiS"/>
    <property type="match status" value="1"/>
</dbReference>
<dbReference type="InterPro" id="IPR016155">
    <property type="entry name" value="Mopterin_synth/thiamin_S_b"/>
</dbReference>
<protein>
    <recommendedName>
        <fullName evidence="3">Sulfur carrier protein</fullName>
    </recommendedName>
</protein>
<accession>A0A4E0PV30</accession>
<organism evidence="1 2">
    <name type="scientific">Methanolobus halotolerans</name>
    <dbReference type="NCBI Taxonomy" id="2052935"/>
    <lineage>
        <taxon>Archaea</taxon>
        <taxon>Methanobacteriati</taxon>
        <taxon>Methanobacteriota</taxon>
        <taxon>Stenosarchaea group</taxon>
        <taxon>Methanomicrobia</taxon>
        <taxon>Methanosarcinales</taxon>
        <taxon>Methanosarcinaceae</taxon>
        <taxon>Methanolobus</taxon>
    </lineage>
</organism>
<sequence>MKIRLNIEVLNSDVSGKKLEVSEGTTYEKVLEILDINQETVLILKEGQAVPFDGMAVSGNLTIMCIASQG</sequence>
<gene>
    <name evidence="1" type="ORF">CUN85_11215</name>
</gene>
<dbReference type="OrthoDB" id="124543at2157"/>
<evidence type="ECO:0000313" key="2">
    <source>
        <dbReference type="Proteomes" id="UP000297295"/>
    </source>
</evidence>
<dbReference type="Pfam" id="PF21965">
    <property type="entry name" value="SAMP2"/>
    <property type="match status" value="1"/>
</dbReference>
<dbReference type="AlphaFoldDB" id="A0A4E0PV30"/>
<name>A0A4E0PV30_9EURY</name>
<reference evidence="1 2" key="1">
    <citation type="submission" date="2017-11" db="EMBL/GenBank/DDBJ databases">
        <title>Isolation and Characterization of Methanogenic Archaea from Saline Meromictic Lake at Siberia.</title>
        <authorList>
            <person name="Shen Y."/>
            <person name="Huang H.-H."/>
            <person name="Lai M.-C."/>
            <person name="Chen S.-C."/>
        </authorList>
    </citation>
    <scope>NUCLEOTIDE SEQUENCE [LARGE SCALE GENOMIC DNA]</scope>
    <source>
        <strain evidence="1 2">SY-01</strain>
    </source>
</reference>
<dbReference type="InterPro" id="IPR053833">
    <property type="entry name" value="SAMP2"/>
</dbReference>
<dbReference type="Proteomes" id="UP000297295">
    <property type="component" value="Unassembled WGS sequence"/>
</dbReference>
<proteinExistence type="predicted"/>
<evidence type="ECO:0000313" key="1">
    <source>
        <dbReference type="EMBL" id="TGC07457.1"/>
    </source>
</evidence>
<dbReference type="EMBL" id="PGGK01000015">
    <property type="protein sequence ID" value="TGC07457.1"/>
    <property type="molecule type" value="Genomic_DNA"/>
</dbReference>
<dbReference type="InterPro" id="IPR012675">
    <property type="entry name" value="Beta-grasp_dom_sf"/>
</dbReference>
<evidence type="ECO:0008006" key="3">
    <source>
        <dbReference type="Google" id="ProtNLM"/>
    </source>
</evidence>
<comment type="caution">
    <text evidence="1">The sequence shown here is derived from an EMBL/GenBank/DDBJ whole genome shotgun (WGS) entry which is preliminary data.</text>
</comment>